<dbReference type="FunCoup" id="A0A5Q0BSA4">
    <property type="interactions" value="32"/>
</dbReference>
<dbReference type="InParanoid" id="A0A5Q0BSA4"/>
<dbReference type="KEGG" id="mmob:F6R98_05055"/>
<dbReference type="PANTHER" id="PTHR40072:SF1">
    <property type="entry name" value="MOLYBDOPTERIN-GUANINE DINUCLEOTIDE BIOSYNTHESIS ADAPTER PROTEIN"/>
    <property type="match status" value="1"/>
</dbReference>
<evidence type="ECO:0000313" key="2">
    <source>
        <dbReference type="EMBL" id="QFY44947.1"/>
    </source>
</evidence>
<evidence type="ECO:0000259" key="1">
    <source>
        <dbReference type="Pfam" id="PF03205"/>
    </source>
</evidence>
<dbReference type="PANTHER" id="PTHR40072">
    <property type="entry name" value="MOLYBDOPTERIN-GUANINE DINUCLEOTIDE BIOSYNTHESIS ADAPTER PROTEIN-RELATED"/>
    <property type="match status" value="1"/>
</dbReference>
<dbReference type="GO" id="GO:0006777">
    <property type="term" value="P:Mo-molybdopterin cofactor biosynthetic process"/>
    <property type="evidence" value="ECO:0007669"/>
    <property type="project" value="InterPro"/>
</dbReference>
<dbReference type="RefSeq" id="WP_153250911.1">
    <property type="nucleotide sequence ID" value="NZ_CP044205.1"/>
</dbReference>
<gene>
    <name evidence="2" type="primary">mobB</name>
    <name evidence="2" type="ORF">F6R98_05055</name>
</gene>
<keyword evidence="3" id="KW-1185">Reference proteome</keyword>
<dbReference type="EMBL" id="CP044205">
    <property type="protein sequence ID" value="QFY44947.1"/>
    <property type="molecule type" value="Genomic_DNA"/>
</dbReference>
<dbReference type="AlphaFoldDB" id="A0A5Q0BSA4"/>
<dbReference type="NCBIfam" id="TIGR00176">
    <property type="entry name" value="mobB"/>
    <property type="match status" value="1"/>
</dbReference>
<name>A0A5Q0BSA4_9GAMM</name>
<accession>A0A5Q0BSA4</accession>
<reference evidence="2 3" key="1">
    <citation type="submission" date="2019-09" db="EMBL/GenBank/DDBJ databases">
        <title>Ecophysiology of the spiral-shaped methanotroph Methylospira mobilis as revealed by the complete genome sequence.</title>
        <authorList>
            <person name="Oshkin I.Y."/>
            <person name="Dedysh S.N."/>
            <person name="Miroshnikov K."/>
            <person name="Danilova O.V."/>
            <person name="Hakobyan A."/>
            <person name="Liesack W."/>
        </authorList>
    </citation>
    <scope>NUCLEOTIDE SEQUENCE [LARGE SCALE GENOMIC DNA]</scope>
    <source>
        <strain evidence="2 3">Shm1</strain>
    </source>
</reference>
<dbReference type="GO" id="GO:0005525">
    <property type="term" value="F:GTP binding"/>
    <property type="evidence" value="ECO:0007669"/>
    <property type="project" value="InterPro"/>
</dbReference>
<evidence type="ECO:0000313" key="3">
    <source>
        <dbReference type="Proteomes" id="UP000325755"/>
    </source>
</evidence>
<dbReference type="InterPro" id="IPR027417">
    <property type="entry name" value="P-loop_NTPase"/>
</dbReference>
<sequence length="177" mass="19706">MINAPIPVLGFAARSGTGKTTLLEKLIPLLKASGLRVGLIKKSHHDIEIDRPGKDSYRLRQAGAATVLLCSPYRRAIIVEHDMQKEPDLCEELAQIDQQGLDIILVEGFKDANIPKIELHRKQRDNPLEFRNDPSIIALASDNGPIPDTNIPHLDINNAGQIRDFILSYMQTARITE</sequence>
<dbReference type="OrthoDB" id="9804758at2"/>
<dbReference type="CDD" id="cd03116">
    <property type="entry name" value="MobB"/>
    <property type="match status" value="1"/>
</dbReference>
<dbReference type="Proteomes" id="UP000325755">
    <property type="component" value="Chromosome"/>
</dbReference>
<dbReference type="SUPFAM" id="SSF52540">
    <property type="entry name" value="P-loop containing nucleoside triphosphate hydrolases"/>
    <property type="match status" value="1"/>
</dbReference>
<proteinExistence type="predicted"/>
<protein>
    <submittedName>
        <fullName evidence="2">Molybdopterin-guanine dinucleotide biosynthesis protein B</fullName>
    </submittedName>
</protein>
<feature type="domain" description="Molybdopterin-guanine dinucleotide biosynthesis protein B (MobB)" evidence="1">
    <location>
        <begin position="8"/>
        <end position="142"/>
    </location>
</feature>
<dbReference type="Pfam" id="PF03205">
    <property type="entry name" value="MobB"/>
    <property type="match status" value="1"/>
</dbReference>
<dbReference type="InterPro" id="IPR004435">
    <property type="entry name" value="MobB_dom"/>
</dbReference>
<dbReference type="Gene3D" id="3.40.50.300">
    <property type="entry name" value="P-loop containing nucleotide triphosphate hydrolases"/>
    <property type="match status" value="1"/>
</dbReference>
<dbReference type="InterPro" id="IPR052539">
    <property type="entry name" value="MGD_biosynthesis_adapter"/>
</dbReference>
<dbReference type="FunFam" id="3.40.50.300:FF:000920">
    <property type="entry name" value="Molybdopterin-guanine dinucleotide biosynthesis protein B"/>
    <property type="match status" value="1"/>
</dbReference>
<organism evidence="2 3">
    <name type="scientific">Candidatus Methylospira mobilis</name>
    <dbReference type="NCBI Taxonomy" id="1808979"/>
    <lineage>
        <taxon>Bacteria</taxon>
        <taxon>Pseudomonadati</taxon>
        <taxon>Pseudomonadota</taxon>
        <taxon>Gammaproteobacteria</taxon>
        <taxon>Methylococcales</taxon>
        <taxon>Methylococcaceae</taxon>
        <taxon>Candidatus Methylospira</taxon>
    </lineage>
</organism>